<comment type="caution">
    <text evidence="2">The sequence shown here is derived from an EMBL/GenBank/DDBJ whole genome shotgun (WGS) entry which is preliminary data.</text>
</comment>
<feature type="non-terminal residue" evidence="2">
    <location>
        <position position="1"/>
    </location>
</feature>
<dbReference type="InterPro" id="IPR057612">
    <property type="entry name" value="Ig_PIFI"/>
</dbReference>
<proteinExistence type="predicted"/>
<dbReference type="Pfam" id="PF25419">
    <property type="entry name" value="Ig_PIFI"/>
    <property type="match status" value="1"/>
</dbReference>
<feature type="domain" description="PIFI-like Ig-like" evidence="1">
    <location>
        <begin position="7"/>
        <end position="52"/>
    </location>
</feature>
<dbReference type="AlphaFoldDB" id="A0A392U7S9"/>
<protein>
    <recommendedName>
        <fullName evidence="1">PIFI-like Ig-like domain-containing protein</fullName>
    </recommendedName>
</protein>
<name>A0A392U7S9_9FABA</name>
<evidence type="ECO:0000259" key="1">
    <source>
        <dbReference type="Pfam" id="PF25419"/>
    </source>
</evidence>
<keyword evidence="3" id="KW-1185">Reference proteome</keyword>
<reference evidence="2 3" key="1">
    <citation type="journal article" date="2018" name="Front. Plant Sci.">
        <title>Red Clover (Trifolium pratense) and Zigzag Clover (T. medium) - A Picture of Genomic Similarities and Differences.</title>
        <authorList>
            <person name="Dluhosova J."/>
            <person name="Istvanek J."/>
            <person name="Nedelnik J."/>
            <person name="Repkova J."/>
        </authorList>
    </citation>
    <scope>NUCLEOTIDE SEQUENCE [LARGE SCALE GENOMIC DNA]</scope>
    <source>
        <strain evidence="3">cv. 10/8</strain>
        <tissue evidence="2">Leaf</tissue>
    </source>
</reference>
<organism evidence="2 3">
    <name type="scientific">Trifolium medium</name>
    <dbReference type="NCBI Taxonomy" id="97028"/>
    <lineage>
        <taxon>Eukaryota</taxon>
        <taxon>Viridiplantae</taxon>
        <taxon>Streptophyta</taxon>
        <taxon>Embryophyta</taxon>
        <taxon>Tracheophyta</taxon>
        <taxon>Spermatophyta</taxon>
        <taxon>Magnoliopsida</taxon>
        <taxon>eudicotyledons</taxon>
        <taxon>Gunneridae</taxon>
        <taxon>Pentapetalae</taxon>
        <taxon>rosids</taxon>
        <taxon>fabids</taxon>
        <taxon>Fabales</taxon>
        <taxon>Fabaceae</taxon>
        <taxon>Papilionoideae</taxon>
        <taxon>50 kb inversion clade</taxon>
        <taxon>NPAAA clade</taxon>
        <taxon>Hologalegina</taxon>
        <taxon>IRL clade</taxon>
        <taxon>Trifolieae</taxon>
        <taxon>Trifolium</taxon>
    </lineage>
</organism>
<feature type="non-terminal residue" evidence="2">
    <location>
        <position position="52"/>
    </location>
</feature>
<dbReference type="EMBL" id="LXQA010744125">
    <property type="protein sequence ID" value="MCI68844.1"/>
    <property type="molecule type" value="Genomic_DNA"/>
</dbReference>
<sequence>YKLPSWATFELGKAAVYWKTTNGDPPTSGEMLKLFYNPAAAQLAPSEEFGIA</sequence>
<dbReference type="Proteomes" id="UP000265520">
    <property type="component" value="Unassembled WGS sequence"/>
</dbReference>
<evidence type="ECO:0000313" key="2">
    <source>
        <dbReference type="EMBL" id="MCI68844.1"/>
    </source>
</evidence>
<accession>A0A392U7S9</accession>
<evidence type="ECO:0000313" key="3">
    <source>
        <dbReference type="Proteomes" id="UP000265520"/>
    </source>
</evidence>